<sequence>TPSPSVTVHKLRDIVDRAADAAVEELGRLREQSLEWEIEADHRRKDAAVTAREDAEKRAKRRAERAAKKKAREAELEAEAEAAEAAGETGLPF</sequence>
<dbReference type="AlphaFoldDB" id="A0A3B9QWP9"/>
<proteinExistence type="predicted"/>
<comment type="caution">
    <text evidence="2">The sequence shown here is derived from an EMBL/GenBank/DDBJ whole genome shotgun (WGS) entry which is preliminary data.</text>
</comment>
<protein>
    <submittedName>
        <fullName evidence="2">Uncharacterized protein</fullName>
    </submittedName>
</protein>
<feature type="compositionally biased region" description="Basic and acidic residues" evidence="1">
    <location>
        <begin position="45"/>
        <end position="57"/>
    </location>
</feature>
<organism evidence="2 3">
    <name type="scientific">Corynebacterium variabile</name>
    <dbReference type="NCBI Taxonomy" id="1727"/>
    <lineage>
        <taxon>Bacteria</taxon>
        <taxon>Bacillati</taxon>
        <taxon>Actinomycetota</taxon>
        <taxon>Actinomycetes</taxon>
        <taxon>Mycobacteriales</taxon>
        <taxon>Corynebacteriaceae</taxon>
        <taxon>Corynebacterium</taxon>
    </lineage>
</organism>
<feature type="non-terminal residue" evidence="2">
    <location>
        <position position="1"/>
    </location>
</feature>
<feature type="compositionally biased region" description="Basic residues" evidence="1">
    <location>
        <begin position="58"/>
        <end position="71"/>
    </location>
</feature>
<accession>A0A3B9QWP9</accession>
<dbReference type="EMBL" id="DMDD01000292">
    <property type="protein sequence ID" value="HAF73420.1"/>
    <property type="molecule type" value="Genomic_DNA"/>
</dbReference>
<evidence type="ECO:0000256" key="1">
    <source>
        <dbReference type="SAM" id="MobiDB-lite"/>
    </source>
</evidence>
<evidence type="ECO:0000313" key="2">
    <source>
        <dbReference type="EMBL" id="HAF73420.1"/>
    </source>
</evidence>
<feature type="region of interest" description="Disordered" evidence="1">
    <location>
        <begin position="45"/>
        <end position="93"/>
    </location>
</feature>
<gene>
    <name evidence="2" type="ORF">DCL06_12160</name>
</gene>
<dbReference type="Proteomes" id="UP000260925">
    <property type="component" value="Unassembled WGS sequence"/>
</dbReference>
<name>A0A3B9QWP9_9CORY</name>
<reference evidence="2 3" key="1">
    <citation type="journal article" date="2018" name="Nat. Biotechnol.">
        <title>A standardized bacterial taxonomy based on genome phylogeny substantially revises the tree of life.</title>
        <authorList>
            <person name="Parks D.H."/>
            <person name="Chuvochina M."/>
            <person name="Waite D.W."/>
            <person name="Rinke C."/>
            <person name="Skarshewski A."/>
            <person name="Chaumeil P.A."/>
            <person name="Hugenholtz P."/>
        </authorList>
    </citation>
    <scope>NUCLEOTIDE SEQUENCE [LARGE SCALE GENOMIC DNA]</scope>
    <source>
        <strain evidence="2">UBA9851</strain>
    </source>
</reference>
<evidence type="ECO:0000313" key="3">
    <source>
        <dbReference type="Proteomes" id="UP000260925"/>
    </source>
</evidence>